<reference evidence="10 11" key="1">
    <citation type="journal article" date="2021" name="Elife">
        <title>Chloroplast acquisition without the gene transfer in kleptoplastic sea slugs, Plakobranchus ocellatus.</title>
        <authorList>
            <person name="Maeda T."/>
            <person name="Takahashi S."/>
            <person name="Yoshida T."/>
            <person name="Shimamura S."/>
            <person name="Takaki Y."/>
            <person name="Nagai Y."/>
            <person name="Toyoda A."/>
            <person name="Suzuki Y."/>
            <person name="Arimoto A."/>
            <person name="Ishii H."/>
            <person name="Satoh N."/>
            <person name="Nishiyama T."/>
            <person name="Hasebe M."/>
            <person name="Maruyama T."/>
            <person name="Minagawa J."/>
            <person name="Obokata J."/>
            <person name="Shigenobu S."/>
        </authorList>
    </citation>
    <scope>NUCLEOTIDE SEQUENCE [LARGE SCALE GENOMIC DNA]</scope>
</reference>
<dbReference type="CDD" id="cd00037">
    <property type="entry name" value="CLECT"/>
    <property type="match status" value="1"/>
</dbReference>
<feature type="signal peptide" evidence="8">
    <location>
        <begin position="1"/>
        <end position="18"/>
    </location>
</feature>
<keyword evidence="6" id="KW-0175">Coiled coil</keyword>
<dbReference type="PANTHER" id="PTHR22799:SF1">
    <property type="entry name" value="C-TYPE LECTIN DOMAIN FAMILY 11 MEMBER A"/>
    <property type="match status" value="1"/>
</dbReference>
<keyword evidence="3 8" id="KW-0732">Signal</keyword>
<feature type="coiled-coil region" evidence="6">
    <location>
        <begin position="313"/>
        <end position="385"/>
    </location>
</feature>
<evidence type="ECO:0000256" key="2">
    <source>
        <dbReference type="ARBA" id="ARBA00022525"/>
    </source>
</evidence>
<dbReference type="PROSITE" id="PS00615">
    <property type="entry name" value="C_TYPE_LECTIN_1"/>
    <property type="match status" value="1"/>
</dbReference>
<dbReference type="InterPro" id="IPR016187">
    <property type="entry name" value="CTDL_fold"/>
</dbReference>
<dbReference type="EMBL" id="BLXT01008339">
    <property type="protein sequence ID" value="GFO47507.1"/>
    <property type="molecule type" value="Genomic_DNA"/>
</dbReference>
<evidence type="ECO:0000256" key="5">
    <source>
        <dbReference type="ARBA" id="ARBA00023157"/>
    </source>
</evidence>
<feature type="compositionally biased region" description="Pro residues" evidence="7">
    <location>
        <begin position="186"/>
        <end position="238"/>
    </location>
</feature>
<keyword evidence="11" id="KW-1185">Reference proteome</keyword>
<comment type="subcellular location">
    <subcellularLocation>
        <location evidence="1">Secreted</location>
    </subcellularLocation>
</comment>
<dbReference type="Proteomes" id="UP000735302">
    <property type="component" value="Unassembled WGS sequence"/>
</dbReference>
<feature type="region of interest" description="Disordered" evidence="7">
    <location>
        <begin position="155"/>
        <end position="294"/>
    </location>
</feature>
<feature type="compositionally biased region" description="Pro residues" evidence="7">
    <location>
        <begin position="250"/>
        <end position="262"/>
    </location>
</feature>
<evidence type="ECO:0000313" key="11">
    <source>
        <dbReference type="Proteomes" id="UP000735302"/>
    </source>
</evidence>
<proteinExistence type="predicted"/>
<feature type="domain" description="C-type lectin" evidence="9">
    <location>
        <begin position="409"/>
        <end position="526"/>
    </location>
</feature>
<evidence type="ECO:0000256" key="1">
    <source>
        <dbReference type="ARBA" id="ARBA00004613"/>
    </source>
</evidence>
<keyword evidence="4" id="KW-0430">Lectin</keyword>
<feature type="compositionally biased region" description="Polar residues" evidence="7">
    <location>
        <begin position="271"/>
        <end position="294"/>
    </location>
</feature>
<evidence type="ECO:0000256" key="4">
    <source>
        <dbReference type="ARBA" id="ARBA00022734"/>
    </source>
</evidence>
<dbReference type="GO" id="GO:0008083">
    <property type="term" value="F:growth factor activity"/>
    <property type="evidence" value="ECO:0007669"/>
    <property type="project" value="TreeGrafter"/>
</dbReference>
<keyword evidence="5" id="KW-1015">Disulfide bond</keyword>
<evidence type="ECO:0000256" key="8">
    <source>
        <dbReference type="SAM" id="SignalP"/>
    </source>
</evidence>
<comment type="caution">
    <text evidence="10">The sequence shown here is derived from an EMBL/GenBank/DDBJ whole genome shotgun (WGS) entry which is preliminary data.</text>
</comment>
<protein>
    <submittedName>
        <fullName evidence="10">Proteoglycan 4</fullName>
    </submittedName>
</protein>
<dbReference type="SUPFAM" id="SSF56436">
    <property type="entry name" value="C-type lectin-like"/>
    <property type="match status" value="1"/>
</dbReference>
<feature type="compositionally biased region" description="Low complexity" evidence="7">
    <location>
        <begin position="239"/>
        <end position="249"/>
    </location>
</feature>
<dbReference type="InterPro" id="IPR016186">
    <property type="entry name" value="C-type_lectin-like/link_sf"/>
</dbReference>
<dbReference type="AlphaFoldDB" id="A0AAV4DT52"/>
<keyword evidence="2" id="KW-0964">Secreted</keyword>
<dbReference type="InterPro" id="IPR018378">
    <property type="entry name" value="C-type_lectin_CS"/>
</dbReference>
<dbReference type="GO" id="GO:0030246">
    <property type="term" value="F:carbohydrate binding"/>
    <property type="evidence" value="ECO:0007669"/>
    <property type="project" value="UniProtKB-KW"/>
</dbReference>
<organism evidence="10 11">
    <name type="scientific">Plakobranchus ocellatus</name>
    <dbReference type="NCBI Taxonomy" id="259542"/>
    <lineage>
        <taxon>Eukaryota</taxon>
        <taxon>Metazoa</taxon>
        <taxon>Spiralia</taxon>
        <taxon>Lophotrochozoa</taxon>
        <taxon>Mollusca</taxon>
        <taxon>Gastropoda</taxon>
        <taxon>Heterobranchia</taxon>
        <taxon>Euthyneura</taxon>
        <taxon>Panpulmonata</taxon>
        <taxon>Sacoglossa</taxon>
        <taxon>Placobranchoidea</taxon>
        <taxon>Plakobranchidae</taxon>
        <taxon>Plakobranchus</taxon>
    </lineage>
</organism>
<dbReference type="GO" id="GO:0005615">
    <property type="term" value="C:extracellular space"/>
    <property type="evidence" value="ECO:0007669"/>
    <property type="project" value="TreeGrafter"/>
</dbReference>
<evidence type="ECO:0000259" key="9">
    <source>
        <dbReference type="PROSITE" id="PS50041"/>
    </source>
</evidence>
<dbReference type="PROSITE" id="PS50041">
    <property type="entry name" value="C_TYPE_LECTIN_2"/>
    <property type="match status" value="1"/>
</dbReference>
<dbReference type="Gene3D" id="3.10.100.10">
    <property type="entry name" value="Mannose-Binding Protein A, subunit A"/>
    <property type="match status" value="1"/>
</dbReference>
<sequence>MSFPNLGLVLIFVLAASAQLQDTSNSINLYALVTQRFGGSLQIRCDFNGARARIRFVRSLAIERSEIESDGEYSMVATLTPRQVTYGEDITGVVAAGRIGRGPRSQLEITYRSATDGYCQLYRCVAEGVSRGRGRGRRRTQLRSIYKTIQVNAIDGGSCATTPPPTTTTTLPPTTTTTLPPTTTTTPPPTTTTTPPPTTTTTPPPTTTTTPPPTTTTTPPPTTTTTPPPTTTTTPPPTTATTPLPTTTATPPPTTTITPPPTTTIIQPPTAEQNTSEPLISEPTTSQPSISEQNTSLPSIFEQTTSQPPIDELEQTSEDIKNTTEIMREFEEELNEYSLIKTDVEKNQQEIDALYQQFSNVSLELEQVQENTEQIERNTEKFEEVYILLNAFMKILSLDKGQYEISSIFQGRVYIASRGDTVFGLYTMNQICITEGGYLVELDSEDEQQFVATFLGTLGNHLYYTGANDVDSEGNFVYYNSQKPVQSVVWKSGEPNNSGGDEDCTNLNLSGLNDNRCARSSRFVCEIPVV</sequence>
<dbReference type="InterPro" id="IPR051663">
    <property type="entry name" value="CLec_Tetranectin-domain"/>
</dbReference>
<gene>
    <name evidence="10" type="ORF">PoB_007401200</name>
</gene>
<feature type="compositionally biased region" description="Low complexity" evidence="7">
    <location>
        <begin position="167"/>
        <end position="185"/>
    </location>
</feature>
<evidence type="ECO:0000313" key="10">
    <source>
        <dbReference type="EMBL" id="GFO47507.1"/>
    </source>
</evidence>
<evidence type="ECO:0000256" key="3">
    <source>
        <dbReference type="ARBA" id="ARBA00022729"/>
    </source>
</evidence>
<dbReference type="InterPro" id="IPR001304">
    <property type="entry name" value="C-type_lectin-like"/>
</dbReference>
<evidence type="ECO:0000256" key="6">
    <source>
        <dbReference type="SAM" id="Coils"/>
    </source>
</evidence>
<feature type="chain" id="PRO_5043730302" evidence="8">
    <location>
        <begin position="19"/>
        <end position="530"/>
    </location>
</feature>
<name>A0AAV4DT52_9GAST</name>
<dbReference type="SMART" id="SM00034">
    <property type="entry name" value="CLECT"/>
    <property type="match status" value="1"/>
</dbReference>
<evidence type="ECO:0000256" key="7">
    <source>
        <dbReference type="SAM" id="MobiDB-lite"/>
    </source>
</evidence>
<accession>A0AAV4DT52</accession>
<dbReference type="Pfam" id="PF00059">
    <property type="entry name" value="Lectin_C"/>
    <property type="match status" value="1"/>
</dbReference>
<dbReference type="PANTHER" id="PTHR22799">
    <property type="entry name" value="TETRANECTIN-RELATED"/>
    <property type="match status" value="1"/>
</dbReference>